<dbReference type="Pfam" id="PF02467">
    <property type="entry name" value="Whib"/>
    <property type="match status" value="1"/>
</dbReference>
<reference evidence="14" key="1">
    <citation type="submission" date="2017-09" db="EMBL/GenBank/DDBJ databases">
        <title>Complete Genome Sequence of ansamitocin-producing Bacterium Actinosynnema pretiosum X47.</title>
        <authorList>
            <person name="Cao G."/>
            <person name="Zong G."/>
            <person name="Zhong C."/>
            <person name="Fu J."/>
        </authorList>
    </citation>
    <scope>NUCLEOTIDE SEQUENCE [LARGE SCALE GENOMIC DNA]</scope>
    <source>
        <strain evidence="14">X47</strain>
    </source>
</reference>
<evidence type="ECO:0000313" key="15">
    <source>
        <dbReference type="Proteomes" id="UP000218505"/>
    </source>
</evidence>
<proteinExistence type="inferred from homology"/>
<dbReference type="GO" id="GO:0046872">
    <property type="term" value="F:metal ion binding"/>
    <property type="evidence" value="ECO:0007669"/>
    <property type="project" value="UniProtKB-KW"/>
</dbReference>
<keyword evidence="11" id="KW-0963">Cytoplasm</keyword>
<dbReference type="GO" id="GO:0045454">
    <property type="term" value="P:cell redox homeostasis"/>
    <property type="evidence" value="ECO:0007669"/>
    <property type="project" value="TreeGrafter"/>
</dbReference>
<comment type="PTM">
    <text evidence="11">The Fe-S cluster can be nitrosylated by nitric oxide (NO).</text>
</comment>
<keyword evidence="4 11" id="KW-0479">Metal-binding</keyword>
<evidence type="ECO:0000256" key="9">
    <source>
        <dbReference type="ARBA" id="ARBA00023157"/>
    </source>
</evidence>
<comment type="PTM">
    <text evidence="11">Upon Fe-S cluster removal intramolecular disulfide bonds are formed.</text>
</comment>
<dbReference type="GO" id="GO:0003677">
    <property type="term" value="F:DNA binding"/>
    <property type="evidence" value="ECO:0007669"/>
    <property type="project" value="UniProtKB-UniRule"/>
</dbReference>
<accession>A0A290ZHQ1</accession>
<dbReference type="GO" id="GO:0045892">
    <property type="term" value="P:negative regulation of DNA-templated transcription"/>
    <property type="evidence" value="ECO:0007669"/>
    <property type="project" value="TreeGrafter"/>
</dbReference>
<comment type="cofactor">
    <cofactor evidence="11">
        <name>[4Fe-4S] cluster</name>
        <dbReference type="ChEBI" id="CHEBI:49883"/>
    </cofactor>
    <text evidence="11">Binds 1 [4Fe-4S] cluster per subunit. Following nitrosylation of the [4Fe-4S] cluster binds 1 [4Fe-8(NO)] cluster per subunit.</text>
</comment>
<evidence type="ECO:0000256" key="3">
    <source>
        <dbReference type="ARBA" id="ARBA00022485"/>
    </source>
</evidence>
<comment type="function">
    <text evidence="11">Acts as a transcriptional regulator. Probably redox-responsive. The apo- but not holo-form probably binds DNA.</text>
</comment>
<evidence type="ECO:0000256" key="2">
    <source>
        <dbReference type="ARBA" id="ARBA00006597"/>
    </source>
</evidence>
<dbReference type="PROSITE" id="PS51674">
    <property type="entry name" value="4FE4S_WBL"/>
    <property type="match status" value="1"/>
</dbReference>
<name>A0A290ZHQ1_9PSEU</name>
<dbReference type="InterPro" id="IPR034768">
    <property type="entry name" value="4FE4S_WBL"/>
</dbReference>
<dbReference type="GO" id="GO:0047134">
    <property type="term" value="F:protein-disulfide reductase [NAD(P)H] activity"/>
    <property type="evidence" value="ECO:0007669"/>
    <property type="project" value="TreeGrafter"/>
</dbReference>
<evidence type="ECO:0000256" key="10">
    <source>
        <dbReference type="ARBA" id="ARBA00023163"/>
    </source>
</evidence>
<dbReference type="PANTHER" id="PTHR38839">
    <property type="entry name" value="TRANSCRIPTIONAL REGULATOR WHID-RELATED"/>
    <property type="match status" value="1"/>
</dbReference>
<evidence type="ECO:0000313" key="14">
    <source>
        <dbReference type="EMBL" id="ATE58511.1"/>
    </source>
</evidence>
<dbReference type="GO" id="GO:0035731">
    <property type="term" value="F:dinitrosyl-iron complex binding"/>
    <property type="evidence" value="ECO:0007669"/>
    <property type="project" value="UniProtKB-UniRule"/>
</dbReference>
<evidence type="ECO:0000256" key="5">
    <source>
        <dbReference type="ARBA" id="ARBA00023004"/>
    </source>
</evidence>
<dbReference type="EMBL" id="CP023445">
    <property type="protein sequence ID" value="ATE58511.1"/>
    <property type="molecule type" value="Genomic_DNA"/>
</dbReference>
<evidence type="ECO:0000313" key="13">
    <source>
        <dbReference type="EMBL" id="ATE58094.1"/>
    </source>
</evidence>
<dbReference type="GO" id="GO:0051539">
    <property type="term" value="F:4 iron, 4 sulfur cluster binding"/>
    <property type="evidence" value="ECO:0007669"/>
    <property type="project" value="UniProtKB-UniRule"/>
</dbReference>
<keyword evidence="3 11" id="KW-0004">4Fe-4S</keyword>
<keyword evidence="10 11" id="KW-0804">Transcription</keyword>
<evidence type="ECO:0000256" key="7">
    <source>
        <dbReference type="ARBA" id="ARBA00023015"/>
    </source>
</evidence>
<feature type="binding site" evidence="11">
    <location>
        <position position="40"/>
    </location>
    <ligand>
        <name>[4Fe-4S] cluster</name>
        <dbReference type="ChEBI" id="CHEBI:49883"/>
    </ligand>
</feature>
<dbReference type="KEGG" id="apre:CNX65_10320"/>
<comment type="subcellular location">
    <subcellularLocation>
        <location evidence="1 11">Cytoplasm</location>
    </subcellularLocation>
</comment>
<protein>
    <recommendedName>
        <fullName evidence="11">Transcriptional regulator WhiB</fullName>
    </recommendedName>
</protein>
<dbReference type="EMBL" id="CP023445">
    <property type="protein sequence ID" value="ATE58094.1"/>
    <property type="molecule type" value="Genomic_DNA"/>
</dbReference>
<dbReference type="InterPro" id="IPR003482">
    <property type="entry name" value="Whib"/>
</dbReference>
<keyword evidence="15" id="KW-1185">Reference proteome</keyword>
<keyword evidence="8 11" id="KW-0238">DNA-binding</keyword>
<feature type="binding site" evidence="11">
    <location>
        <position position="15"/>
    </location>
    <ligand>
        <name>[4Fe-4S] cluster</name>
        <dbReference type="ChEBI" id="CHEBI:49883"/>
    </ligand>
</feature>
<evidence type="ECO:0000256" key="6">
    <source>
        <dbReference type="ARBA" id="ARBA00023014"/>
    </source>
</evidence>
<keyword evidence="7 11" id="KW-0805">Transcription regulation</keyword>
<dbReference type="AlphaFoldDB" id="A0A290ZHQ1"/>
<feature type="binding site" evidence="11">
    <location>
        <position position="43"/>
    </location>
    <ligand>
        <name>[4Fe-4S] cluster</name>
        <dbReference type="ChEBI" id="CHEBI:49883"/>
    </ligand>
</feature>
<dbReference type="GO" id="GO:0005737">
    <property type="term" value="C:cytoplasm"/>
    <property type="evidence" value="ECO:0007669"/>
    <property type="project" value="UniProtKB-SubCell"/>
</dbReference>
<organism evidence="14 15">
    <name type="scientific">Actinosynnema pretiosum</name>
    <dbReference type="NCBI Taxonomy" id="42197"/>
    <lineage>
        <taxon>Bacteria</taxon>
        <taxon>Bacillati</taxon>
        <taxon>Actinomycetota</taxon>
        <taxon>Actinomycetes</taxon>
        <taxon>Pseudonocardiales</taxon>
        <taxon>Pseudonocardiaceae</taxon>
        <taxon>Actinosynnema</taxon>
    </lineage>
</organism>
<dbReference type="Proteomes" id="UP000218505">
    <property type="component" value="Chromosome"/>
</dbReference>
<evidence type="ECO:0000259" key="12">
    <source>
        <dbReference type="PROSITE" id="PS51674"/>
    </source>
</evidence>
<feature type="domain" description="4Fe-4S Wbl-type" evidence="12">
    <location>
        <begin position="14"/>
        <end position="72"/>
    </location>
</feature>
<keyword evidence="9 11" id="KW-1015">Disulfide bond</keyword>
<evidence type="ECO:0000256" key="1">
    <source>
        <dbReference type="ARBA" id="ARBA00004496"/>
    </source>
</evidence>
<evidence type="ECO:0000256" key="11">
    <source>
        <dbReference type="HAMAP-Rule" id="MF_01479"/>
    </source>
</evidence>
<gene>
    <name evidence="11" type="primary">whiB</name>
    <name evidence="13" type="ORF">CNX65_10320</name>
    <name evidence="14" type="ORF">CNX65_32685</name>
</gene>
<keyword evidence="5 11" id="KW-0408">Iron</keyword>
<evidence type="ECO:0000256" key="8">
    <source>
        <dbReference type="ARBA" id="ARBA00023125"/>
    </source>
</evidence>
<evidence type="ECO:0000256" key="4">
    <source>
        <dbReference type="ARBA" id="ARBA00022723"/>
    </source>
</evidence>
<feature type="binding site" evidence="11">
    <location>
        <position position="49"/>
    </location>
    <ligand>
        <name>[4Fe-4S] cluster</name>
        <dbReference type="ChEBI" id="CHEBI:49883"/>
    </ligand>
</feature>
<keyword evidence="6 11" id="KW-0411">Iron-sulfur</keyword>
<comment type="similarity">
    <text evidence="2 11">Belongs to the WhiB family.</text>
</comment>
<sequence>MGSLSGTDFGAHPACVGEDPELFFPFPGQHDQVAAAKSVCGRCPVRQACLAHALHHDAEGVWGGTTEDERRQLRVVVVDREAVA</sequence>
<dbReference type="KEGG" id="apre:CNX65_32685"/>
<dbReference type="HAMAP" id="MF_01479">
    <property type="entry name" value="WhiB"/>
    <property type="match status" value="1"/>
</dbReference>